<dbReference type="AlphaFoldDB" id="A0A0A0M3J6"/>
<dbReference type="Proteomes" id="UP000030003">
    <property type="component" value="Unassembled WGS sequence"/>
</dbReference>
<evidence type="ECO:0000313" key="2">
    <source>
        <dbReference type="EMBL" id="KGO97680.1"/>
    </source>
</evidence>
<keyword evidence="1" id="KW-1133">Transmembrane helix</keyword>
<comment type="caution">
    <text evidence="2">The sequence shown here is derived from an EMBL/GenBank/DDBJ whole genome shotgun (WGS) entry which is preliminary data.</text>
</comment>
<name>A0A0A0M3J6_9GAMM</name>
<accession>A0A0A0M3J6</accession>
<keyword evidence="1" id="KW-0812">Transmembrane</keyword>
<feature type="transmembrane region" description="Helical" evidence="1">
    <location>
        <begin position="12"/>
        <end position="32"/>
    </location>
</feature>
<keyword evidence="1" id="KW-0472">Membrane</keyword>
<proteinExistence type="predicted"/>
<organism evidence="2 3">
    <name type="scientific">Lysobacter defluvii IMMIB APB-9 = DSM 18482</name>
    <dbReference type="NCBI Taxonomy" id="1385515"/>
    <lineage>
        <taxon>Bacteria</taxon>
        <taxon>Pseudomonadati</taxon>
        <taxon>Pseudomonadota</taxon>
        <taxon>Gammaproteobacteria</taxon>
        <taxon>Lysobacterales</taxon>
        <taxon>Lysobacteraceae</taxon>
        <taxon>Novilysobacter</taxon>
    </lineage>
</organism>
<reference evidence="2 3" key="1">
    <citation type="submission" date="2013-08" db="EMBL/GenBank/DDBJ databases">
        <title>Genomic analysis of Lysobacter defluvii.</title>
        <authorList>
            <person name="Wang Q."/>
            <person name="Wang G."/>
        </authorList>
    </citation>
    <scope>NUCLEOTIDE SEQUENCE [LARGE SCALE GENOMIC DNA]</scope>
    <source>
        <strain evidence="2 3">IMMIB APB-9</strain>
    </source>
</reference>
<protein>
    <submittedName>
        <fullName evidence="2">Uncharacterized protein</fullName>
    </submittedName>
</protein>
<dbReference type="STRING" id="1385515.GCA_000423325_02236"/>
<feature type="non-terminal residue" evidence="2">
    <location>
        <position position="63"/>
    </location>
</feature>
<evidence type="ECO:0000313" key="3">
    <source>
        <dbReference type="Proteomes" id="UP000030003"/>
    </source>
</evidence>
<sequence length="63" mass="5916">MGQAVDGIGGAGRALAPVGAVMAALSVGLAAYASHAGAPDAREALQSAALFLFGHGIALAALA</sequence>
<feature type="transmembrane region" description="Helical" evidence="1">
    <location>
        <begin position="44"/>
        <end position="62"/>
    </location>
</feature>
<evidence type="ECO:0000256" key="1">
    <source>
        <dbReference type="SAM" id="Phobius"/>
    </source>
</evidence>
<gene>
    <name evidence="2" type="ORF">N791_06705</name>
</gene>
<dbReference type="EMBL" id="AVBH01000243">
    <property type="protein sequence ID" value="KGO97680.1"/>
    <property type="molecule type" value="Genomic_DNA"/>
</dbReference>
<keyword evidence="3" id="KW-1185">Reference proteome</keyword>